<name>A0AAU8JL49_9CYAN</name>
<protein>
    <submittedName>
        <fullName evidence="1">Uncharacterized protein</fullName>
    </submittedName>
</protein>
<accession>A0AAU8JL49</accession>
<dbReference type="RefSeq" id="WP_354636363.1">
    <property type="nucleotide sequence ID" value="NZ_CP159837.1"/>
</dbReference>
<dbReference type="EMBL" id="CP159837">
    <property type="protein sequence ID" value="XCM40009.1"/>
    <property type="molecule type" value="Genomic_DNA"/>
</dbReference>
<sequence>MNSNIKFWQAIANCLGLMVGVEKPGFCFGYQELSVECGKETRFLGFWGSGVDGGGIETGFLLWVSGFICGMRRRNPVSGVPKIK</sequence>
<gene>
    <name evidence="1" type="ORF">ABWT76_002983</name>
</gene>
<evidence type="ECO:0000313" key="1">
    <source>
        <dbReference type="EMBL" id="XCM40009.1"/>
    </source>
</evidence>
<reference evidence="1" key="1">
    <citation type="submission" date="2024-07" db="EMBL/GenBank/DDBJ databases">
        <authorList>
            <person name="Kim Y.J."/>
            <person name="Jeong J.Y."/>
        </authorList>
    </citation>
    <scope>NUCLEOTIDE SEQUENCE</scope>
    <source>
        <strain evidence="1">GIHE-MW2</strain>
    </source>
</reference>
<proteinExistence type="predicted"/>
<organism evidence="1">
    <name type="scientific">Planktothricoides raciborskii GIHE-MW2</name>
    <dbReference type="NCBI Taxonomy" id="2792601"/>
    <lineage>
        <taxon>Bacteria</taxon>
        <taxon>Bacillati</taxon>
        <taxon>Cyanobacteriota</taxon>
        <taxon>Cyanophyceae</taxon>
        <taxon>Oscillatoriophycideae</taxon>
        <taxon>Oscillatoriales</taxon>
        <taxon>Oscillatoriaceae</taxon>
        <taxon>Planktothricoides</taxon>
    </lineage>
</organism>
<dbReference type="AlphaFoldDB" id="A0AAU8JL49"/>